<sequence>MAVHTVLGKVATTLPGADAAQGTSEWSRAVSAPAVLVAEAVGAALDDRLKWIRYKAAVAEVRRG</sequence>
<organism evidence="1 2">
    <name type="scientific">Monoraphidium neglectum</name>
    <dbReference type="NCBI Taxonomy" id="145388"/>
    <lineage>
        <taxon>Eukaryota</taxon>
        <taxon>Viridiplantae</taxon>
        <taxon>Chlorophyta</taxon>
        <taxon>core chlorophytes</taxon>
        <taxon>Chlorophyceae</taxon>
        <taxon>CS clade</taxon>
        <taxon>Sphaeropleales</taxon>
        <taxon>Selenastraceae</taxon>
        <taxon>Monoraphidium</taxon>
    </lineage>
</organism>
<proteinExistence type="predicted"/>
<evidence type="ECO:0000313" key="1">
    <source>
        <dbReference type="EMBL" id="KIZ05885.1"/>
    </source>
</evidence>
<accession>A0A0D2MTI7</accession>
<dbReference type="RefSeq" id="XP_013904904.1">
    <property type="nucleotide sequence ID" value="XM_014049450.1"/>
</dbReference>
<evidence type="ECO:0000313" key="2">
    <source>
        <dbReference type="Proteomes" id="UP000054498"/>
    </source>
</evidence>
<dbReference type="AlphaFoldDB" id="A0A0D2MTI7"/>
<dbReference type="GeneID" id="25734955"/>
<reference evidence="1 2" key="1">
    <citation type="journal article" date="2013" name="BMC Genomics">
        <title>Reconstruction of the lipid metabolism for the microalga Monoraphidium neglectum from its genome sequence reveals characteristics suitable for biofuel production.</title>
        <authorList>
            <person name="Bogen C."/>
            <person name="Al-Dilaimi A."/>
            <person name="Albersmeier A."/>
            <person name="Wichmann J."/>
            <person name="Grundmann M."/>
            <person name="Rupp O."/>
            <person name="Lauersen K.J."/>
            <person name="Blifernez-Klassen O."/>
            <person name="Kalinowski J."/>
            <person name="Goesmann A."/>
            <person name="Mussgnug J.H."/>
            <person name="Kruse O."/>
        </authorList>
    </citation>
    <scope>NUCLEOTIDE SEQUENCE [LARGE SCALE GENOMIC DNA]</scope>
    <source>
        <strain evidence="1 2">SAG 48.87</strain>
    </source>
</reference>
<dbReference type="KEGG" id="mng:MNEG_2077"/>
<gene>
    <name evidence="1" type="ORF">MNEG_2077</name>
</gene>
<name>A0A0D2MTI7_9CHLO</name>
<dbReference type="Proteomes" id="UP000054498">
    <property type="component" value="Unassembled WGS sequence"/>
</dbReference>
<protein>
    <submittedName>
        <fullName evidence="1">Uncharacterized protein</fullName>
    </submittedName>
</protein>
<dbReference type="EMBL" id="KK100444">
    <property type="protein sequence ID" value="KIZ05885.1"/>
    <property type="molecule type" value="Genomic_DNA"/>
</dbReference>
<keyword evidence="2" id="KW-1185">Reference proteome</keyword>